<evidence type="ECO:0000313" key="3">
    <source>
        <dbReference type="EMBL" id="QUD86756.1"/>
    </source>
</evidence>
<gene>
    <name evidence="3" type="ORF">KCG34_16970</name>
</gene>
<name>A0A975FYQ1_9CAUL</name>
<keyword evidence="4" id="KW-1185">Reference proteome</keyword>
<keyword evidence="3" id="KW-0378">Hydrolase</keyword>
<dbReference type="EMBL" id="CP073078">
    <property type="protein sequence ID" value="QUD86756.1"/>
    <property type="molecule type" value="Genomic_DNA"/>
</dbReference>
<dbReference type="Pfam" id="PF12697">
    <property type="entry name" value="Abhydrolase_6"/>
    <property type="match status" value="1"/>
</dbReference>
<feature type="domain" description="AB hydrolase-1" evidence="2">
    <location>
        <begin position="37"/>
        <end position="247"/>
    </location>
</feature>
<dbReference type="InterPro" id="IPR052897">
    <property type="entry name" value="Sec-Metab_Biosynth_Hydrolase"/>
</dbReference>
<dbReference type="InterPro" id="IPR000073">
    <property type="entry name" value="AB_hydrolase_1"/>
</dbReference>
<feature type="signal peptide" evidence="1">
    <location>
        <begin position="1"/>
        <end position="26"/>
    </location>
</feature>
<accession>A0A975FYQ1</accession>
<keyword evidence="1" id="KW-0732">Signal</keyword>
<organism evidence="3 4">
    <name type="scientific">Phenylobacterium montanum</name>
    <dbReference type="NCBI Taxonomy" id="2823693"/>
    <lineage>
        <taxon>Bacteria</taxon>
        <taxon>Pseudomonadati</taxon>
        <taxon>Pseudomonadota</taxon>
        <taxon>Alphaproteobacteria</taxon>
        <taxon>Caulobacterales</taxon>
        <taxon>Caulobacteraceae</taxon>
        <taxon>Phenylobacterium</taxon>
    </lineage>
</organism>
<evidence type="ECO:0000256" key="1">
    <source>
        <dbReference type="SAM" id="SignalP"/>
    </source>
</evidence>
<dbReference type="Gene3D" id="3.40.50.1820">
    <property type="entry name" value="alpha/beta hydrolase"/>
    <property type="match status" value="1"/>
</dbReference>
<proteinExistence type="predicted"/>
<evidence type="ECO:0000259" key="2">
    <source>
        <dbReference type="Pfam" id="PF12697"/>
    </source>
</evidence>
<dbReference type="GO" id="GO:0016787">
    <property type="term" value="F:hydrolase activity"/>
    <property type="evidence" value="ECO:0007669"/>
    <property type="project" value="UniProtKB-KW"/>
</dbReference>
<dbReference type="KEGG" id="caul:KCG34_16970"/>
<feature type="chain" id="PRO_5037593673" evidence="1">
    <location>
        <begin position="27"/>
        <end position="254"/>
    </location>
</feature>
<dbReference type="Proteomes" id="UP000676409">
    <property type="component" value="Chromosome"/>
</dbReference>
<reference evidence="3" key="1">
    <citation type="submission" date="2021-04" db="EMBL/GenBank/DDBJ databases">
        <title>The complete genome sequence of Caulobacter sp. S6.</title>
        <authorList>
            <person name="Tang Y."/>
            <person name="Ouyang W."/>
            <person name="Liu Q."/>
            <person name="Huang B."/>
            <person name="Guo Z."/>
            <person name="Lei P."/>
        </authorList>
    </citation>
    <scope>NUCLEOTIDE SEQUENCE</scope>
    <source>
        <strain evidence="3">S6</strain>
    </source>
</reference>
<dbReference type="InterPro" id="IPR029058">
    <property type="entry name" value="AB_hydrolase_fold"/>
</dbReference>
<dbReference type="PANTHER" id="PTHR37017:SF11">
    <property type="entry name" value="ESTERASE_LIPASE_THIOESTERASE DOMAIN-CONTAINING PROTEIN"/>
    <property type="match status" value="1"/>
</dbReference>
<evidence type="ECO:0000313" key="4">
    <source>
        <dbReference type="Proteomes" id="UP000676409"/>
    </source>
</evidence>
<dbReference type="PANTHER" id="PTHR37017">
    <property type="entry name" value="AB HYDROLASE-1 DOMAIN-CONTAINING PROTEIN-RELATED"/>
    <property type="match status" value="1"/>
</dbReference>
<sequence>MAKSKLLSAAAIMAAGAALATSPAQASGLKPSAVKNIVLVHGAFADGSGWRAVSDILTQDGYKVSIVQPPETSLEDDIAATNRVLDAQDGPAVLVGHSYGGAIITGAGNNAHVKSLVYVAAFQPDTGESIASLGGGKPPAGSPLKPSADGFLYIDPAVFHADFAADLPAATASFMARSQVGLSVKAATAGATSPAWKTKPSFAVVATQDRAINPDLERSMYQRSHAVVIELPSSHAVYISHPAEVATLIEKAAQ</sequence>
<protein>
    <submittedName>
        <fullName evidence="3">Alpha/beta hydrolase</fullName>
    </submittedName>
</protein>
<dbReference type="RefSeq" id="WP_211936809.1">
    <property type="nucleotide sequence ID" value="NZ_CP073078.1"/>
</dbReference>
<dbReference type="SUPFAM" id="SSF53474">
    <property type="entry name" value="alpha/beta-Hydrolases"/>
    <property type="match status" value="1"/>
</dbReference>
<dbReference type="AlphaFoldDB" id="A0A975FYQ1"/>